<evidence type="ECO:0000256" key="2">
    <source>
        <dbReference type="ARBA" id="ARBA00022737"/>
    </source>
</evidence>
<dbReference type="PANTHER" id="PTHR32099">
    <property type="entry name" value="CYSTEINE-RICH REPEAT SECRETORY PROTEIN"/>
    <property type="match status" value="1"/>
</dbReference>
<name>A0ABQ7CFM9_BRACR</name>
<proteinExistence type="predicted"/>
<accession>A0ABQ7CFM9</accession>
<dbReference type="InterPro" id="IPR038408">
    <property type="entry name" value="GNK2_sf"/>
</dbReference>
<evidence type="ECO:0000259" key="4">
    <source>
        <dbReference type="PROSITE" id="PS51473"/>
    </source>
</evidence>
<evidence type="ECO:0000313" key="5">
    <source>
        <dbReference type="EMBL" id="KAF3550745.1"/>
    </source>
</evidence>
<dbReference type="SUPFAM" id="SSF56112">
    <property type="entry name" value="Protein kinase-like (PK-like)"/>
    <property type="match status" value="1"/>
</dbReference>
<dbReference type="Gene3D" id="1.10.510.10">
    <property type="entry name" value="Transferase(Phosphotransferase) domain 1"/>
    <property type="match status" value="1"/>
</dbReference>
<organism evidence="5 6">
    <name type="scientific">Brassica cretica</name>
    <name type="common">Mustard</name>
    <dbReference type="NCBI Taxonomy" id="69181"/>
    <lineage>
        <taxon>Eukaryota</taxon>
        <taxon>Viridiplantae</taxon>
        <taxon>Streptophyta</taxon>
        <taxon>Embryophyta</taxon>
        <taxon>Tracheophyta</taxon>
        <taxon>Spermatophyta</taxon>
        <taxon>Magnoliopsida</taxon>
        <taxon>eudicotyledons</taxon>
        <taxon>Gunneridae</taxon>
        <taxon>Pentapetalae</taxon>
        <taxon>rosids</taxon>
        <taxon>malvids</taxon>
        <taxon>Brassicales</taxon>
        <taxon>Brassicaceae</taxon>
        <taxon>Brassiceae</taxon>
        <taxon>Brassica</taxon>
    </lineage>
</organism>
<evidence type="ECO:0000256" key="3">
    <source>
        <dbReference type="SAM" id="SignalP"/>
    </source>
</evidence>
<dbReference type="Proteomes" id="UP000266723">
    <property type="component" value="Unassembled WGS sequence"/>
</dbReference>
<dbReference type="PROSITE" id="PS51473">
    <property type="entry name" value="GNK2"/>
    <property type="match status" value="2"/>
</dbReference>
<feature type="signal peptide" evidence="3">
    <location>
        <begin position="1"/>
        <end position="23"/>
    </location>
</feature>
<evidence type="ECO:0000313" key="6">
    <source>
        <dbReference type="Proteomes" id="UP000266723"/>
    </source>
</evidence>
<dbReference type="Gene3D" id="3.30.430.20">
    <property type="entry name" value="Gnk2 domain, C-X8-C-X2-C motif"/>
    <property type="match status" value="2"/>
</dbReference>
<protein>
    <recommendedName>
        <fullName evidence="4">Gnk2-homologous domain-containing protein</fullName>
    </recommendedName>
</protein>
<dbReference type="Pfam" id="PF01657">
    <property type="entry name" value="Stress-antifung"/>
    <property type="match status" value="2"/>
</dbReference>
<dbReference type="InterPro" id="IPR011009">
    <property type="entry name" value="Kinase-like_dom_sf"/>
</dbReference>
<reference evidence="5 6" key="1">
    <citation type="journal article" date="2020" name="BMC Genomics">
        <title>Intraspecific diversification of the crop wild relative Brassica cretica Lam. using demographic model selection.</title>
        <authorList>
            <person name="Kioukis A."/>
            <person name="Michalopoulou V.A."/>
            <person name="Briers L."/>
            <person name="Pirintsos S."/>
            <person name="Studholme D.J."/>
            <person name="Pavlidis P."/>
            <person name="Sarris P.F."/>
        </authorList>
    </citation>
    <scope>NUCLEOTIDE SEQUENCE [LARGE SCALE GENOMIC DNA]</scope>
    <source>
        <strain evidence="6">cv. PFS-1207/04</strain>
    </source>
</reference>
<dbReference type="InterPro" id="IPR002902">
    <property type="entry name" value="GNK2"/>
</dbReference>
<keyword evidence="2" id="KW-0677">Repeat</keyword>
<evidence type="ECO:0000256" key="1">
    <source>
        <dbReference type="ARBA" id="ARBA00022729"/>
    </source>
</evidence>
<comment type="caution">
    <text evidence="5">The sequence shown here is derived from an EMBL/GenBank/DDBJ whole genome shotgun (WGS) entry which is preliminary data.</text>
</comment>
<keyword evidence="6" id="KW-1185">Reference proteome</keyword>
<dbReference type="PANTHER" id="PTHR32099:SF70">
    <property type="entry name" value="GNK2-HOMOLOGOUS DOMAIN-CONTAINING PROTEIN"/>
    <property type="match status" value="1"/>
</dbReference>
<feature type="domain" description="Gnk2-homologous" evidence="4">
    <location>
        <begin position="21"/>
        <end position="130"/>
    </location>
</feature>
<feature type="chain" id="PRO_5045238840" description="Gnk2-homologous domain-containing protein" evidence="3">
    <location>
        <begin position="24"/>
        <end position="378"/>
    </location>
</feature>
<gene>
    <name evidence="5" type="ORF">DY000_02003188</name>
</gene>
<dbReference type="EMBL" id="QGKV02000832">
    <property type="protein sequence ID" value="KAF3550745.1"/>
    <property type="molecule type" value="Genomic_DNA"/>
</dbReference>
<dbReference type="CDD" id="cd23509">
    <property type="entry name" value="Gnk2-like"/>
    <property type="match status" value="2"/>
</dbReference>
<feature type="domain" description="Gnk2-homologous" evidence="4">
    <location>
        <begin position="142"/>
        <end position="248"/>
    </location>
</feature>
<sequence>MGKSPALMIILASSLLFHQTLEAVNGARCFGSLDSNSSYAQNRRDLFSTLANDVVTNGGFYNASLGQYPNTVYALGFCEKYYEQKACLRCLESLALDTETSCGNITKSFVWSSDDEDRFWCLIRSSNQPFGNLELIPPLIEADPDHIEPSKDMTLFMQQWESAVNKTLETATQANTSLVHKYYSAIHAHFTEFPNVNMAMQCTPDITSQDCKQCLGDCVEYFREQFRGRAGGMASFPSCLFRWDNVTSMPALPRPPAQEKRPSSIPEKKAKSDVYSFGVVLLEMISGQRNNSFEGEGIAAFARKRWAEGRPEVIIDPLLIENPSNEIIKLIHIGLLCAQQNATKRPTMSTVIIWLGSHSQSEDDTMSMSNVFTELSCR</sequence>
<keyword evidence="1 3" id="KW-0732">Signal</keyword>